<comment type="caution">
    <text evidence="2">The sequence shown here is derived from an EMBL/GenBank/DDBJ whole genome shotgun (WGS) entry which is preliminary data.</text>
</comment>
<dbReference type="Gene3D" id="3.40.50.1820">
    <property type="entry name" value="alpha/beta hydrolase"/>
    <property type="match status" value="1"/>
</dbReference>
<dbReference type="PANTHER" id="PTHR43433:SF10">
    <property type="entry name" value="AB HYDROLASE-1 DOMAIN-CONTAINING PROTEIN"/>
    <property type="match status" value="1"/>
</dbReference>
<accession>A0A366M842</accession>
<dbReference type="PRINTS" id="PR00111">
    <property type="entry name" value="ABHYDROLASE"/>
</dbReference>
<dbReference type="GO" id="GO:0016787">
    <property type="term" value="F:hydrolase activity"/>
    <property type="evidence" value="ECO:0007669"/>
    <property type="project" value="UniProtKB-KW"/>
</dbReference>
<dbReference type="EMBL" id="QMEY01000001">
    <property type="protein sequence ID" value="RBQ22197.1"/>
    <property type="molecule type" value="Genomic_DNA"/>
</dbReference>
<dbReference type="OrthoDB" id="9800988at2"/>
<evidence type="ECO:0000313" key="3">
    <source>
        <dbReference type="Proteomes" id="UP000253303"/>
    </source>
</evidence>
<proteinExistence type="predicted"/>
<protein>
    <submittedName>
        <fullName evidence="2">Alpha/beta hydrolase</fullName>
    </submittedName>
</protein>
<feature type="domain" description="AB hydrolase-1" evidence="1">
    <location>
        <begin position="31"/>
        <end position="265"/>
    </location>
</feature>
<dbReference type="SUPFAM" id="SSF53474">
    <property type="entry name" value="alpha/beta-Hydrolases"/>
    <property type="match status" value="1"/>
</dbReference>
<evidence type="ECO:0000313" key="2">
    <source>
        <dbReference type="EMBL" id="RBQ22197.1"/>
    </source>
</evidence>
<dbReference type="PANTHER" id="PTHR43433">
    <property type="entry name" value="HYDROLASE, ALPHA/BETA FOLD FAMILY PROTEIN"/>
    <property type="match status" value="1"/>
</dbReference>
<dbReference type="AlphaFoldDB" id="A0A366M842"/>
<keyword evidence="3" id="KW-1185">Reference proteome</keyword>
<dbReference type="InterPro" id="IPR000073">
    <property type="entry name" value="AB_hydrolase_1"/>
</dbReference>
<dbReference type="Proteomes" id="UP000253303">
    <property type="component" value="Unassembled WGS sequence"/>
</dbReference>
<dbReference type="InterPro" id="IPR050471">
    <property type="entry name" value="AB_hydrolase"/>
</dbReference>
<keyword evidence="2" id="KW-0378">Hydrolase</keyword>
<sequence length="281" mass="28718">MLTEFDVAVPGGGVLHAYDVDPGGPGEHLTVIWHHGTPNIGTPPEPLFPAAARLGVRWVSYDRPGYGRSTPAPGRDLASAGRYAELVADVLGVERYAMAGHSGGGSHALAGAAARPGRVTAVLSVAGLAPLDAGDLDWFAGMGPASAASLHAAVAGRAAKERFEAAAEFDPEMFTAADHAALAGEWAWLNGVAEAGSAPGSTGLIDDDLAYVAPWGADPAEVRAPVLLLHGQKDRIAPAAHGEWLARRCRSAQLRLTPGDGHISALAGAASGLEWLHAHAG</sequence>
<evidence type="ECO:0000259" key="1">
    <source>
        <dbReference type="Pfam" id="PF00561"/>
    </source>
</evidence>
<name>A0A366M842_9ACTN</name>
<organism evidence="2 3">
    <name type="scientific">Spongiactinospora rosea</name>
    <dbReference type="NCBI Taxonomy" id="2248750"/>
    <lineage>
        <taxon>Bacteria</taxon>
        <taxon>Bacillati</taxon>
        <taxon>Actinomycetota</taxon>
        <taxon>Actinomycetes</taxon>
        <taxon>Streptosporangiales</taxon>
        <taxon>Streptosporangiaceae</taxon>
        <taxon>Spongiactinospora</taxon>
    </lineage>
</organism>
<gene>
    <name evidence="2" type="ORF">DP939_03870</name>
</gene>
<dbReference type="Pfam" id="PF00561">
    <property type="entry name" value="Abhydrolase_1"/>
    <property type="match status" value="1"/>
</dbReference>
<reference evidence="2 3" key="1">
    <citation type="submission" date="2018-06" db="EMBL/GenBank/DDBJ databases">
        <title>Sphaerisporangium craniellae sp. nov., isolated from a marine sponge in the South China Sea.</title>
        <authorList>
            <person name="Li L."/>
        </authorList>
    </citation>
    <scope>NUCLEOTIDE SEQUENCE [LARGE SCALE GENOMIC DNA]</scope>
    <source>
        <strain evidence="2 3">LHW63015</strain>
    </source>
</reference>
<dbReference type="InterPro" id="IPR029058">
    <property type="entry name" value="AB_hydrolase_fold"/>
</dbReference>